<evidence type="ECO:0000256" key="2">
    <source>
        <dbReference type="ARBA" id="ARBA00005577"/>
    </source>
</evidence>
<evidence type="ECO:0000256" key="6">
    <source>
        <dbReference type="ARBA" id="ARBA00023136"/>
    </source>
</evidence>
<evidence type="ECO:0000256" key="3">
    <source>
        <dbReference type="ARBA" id="ARBA00022692"/>
    </source>
</evidence>
<keyword evidence="9" id="KW-1185">Reference proteome</keyword>
<name>A0A151MS31_ALLMI</name>
<evidence type="ECO:0000256" key="1">
    <source>
        <dbReference type="ARBA" id="ARBA00004141"/>
    </source>
</evidence>
<dbReference type="InterPro" id="IPR009294">
    <property type="entry name" value="Aph-1"/>
</dbReference>
<sequence length="94" mass="10575">MTMVLIFLHTFWGILFFHGCETRHWWEIVAVVLTHLLVSGLTFFNPLYVSSLVPAYLLMVATAAWAYLLSGGSAQNLRRFLLCLRSGTTPQLGS</sequence>
<dbReference type="STRING" id="8496.A0A151MS31"/>
<dbReference type="GO" id="GO:0070765">
    <property type="term" value="C:gamma-secretase complex"/>
    <property type="evidence" value="ECO:0007669"/>
    <property type="project" value="UniProtKB-UniRule"/>
</dbReference>
<keyword evidence="3 7" id="KW-0812">Transmembrane</keyword>
<organism evidence="8 9">
    <name type="scientific">Alligator mississippiensis</name>
    <name type="common">American alligator</name>
    <dbReference type="NCBI Taxonomy" id="8496"/>
    <lineage>
        <taxon>Eukaryota</taxon>
        <taxon>Metazoa</taxon>
        <taxon>Chordata</taxon>
        <taxon>Craniata</taxon>
        <taxon>Vertebrata</taxon>
        <taxon>Euteleostomi</taxon>
        <taxon>Archelosauria</taxon>
        <taxon>Archosauria</taxon>
        <taxon>Crocodylia</taxon>
        <taxon>Alligatoridae</taxon>
        <taxon>Alligatorinae</taxon>
        <taxon>Alligator</taxon>
    </lineage>
</organism>
<dbReference type="PANTHER" id="PTHR12889">
    <property type="entry name" value="GAMMA-SECRETASE SUBUNIT APH-1"/>
    <property type="match status" value="1"/>
</dbReference>
<comment type="subunit">
    <text evidence="7">Component of the gamma-secretase complex.</text>
</comment>
<keyword evidence="5 7" id="KW-1133">Transmembrane helix</keyword>
<accession>A0A151MS31</accession>
<comment type="caution">
    <text evidence="8">The sequence shown here is derived from an EMBL/GenBank/DDBJ whole genome shotgun (WGS) entry which is preliminary data.</text>
</comment>
<dbReference type="Proteomes" id="UP000050525">
    <property type="component" value="Unassembled WGS sequence"/>
</dbReference>
<proteinExistence type="inferred from homology"/>
<dbReference type="eggNOG" id="KOG3972">
    <property type="taxonomic scope" value="Eukaryota"/>
</dbReference>
<keyword evidence="6 7" id="KW-0472">Membrane</keyword>
<evidence type="ECO:0000256" key="4">
    <source>
        <dbReference type="ARBA" id="ARBA00022976"/>
    </source>
</evidence>
<evidence type="ECO:0000256" key="5">
    <source>
        <dbReference type="ARBA" id="ARBA00022989"/>
    </source>
</evidence>
<evidence type="ECO:0000313" key="9">
    <source>
        <dbReference type="Proteomes" id="UP000050525"/>
    </source>
</evidence>
<comment type="function">
    <text evidence="7">Potential subunit of the gamma-secretase complex, an endoprotease complex that catalyzes the intramembrane cleavage of integral proteins such as Notch receptors.</text>
</comment>
<gene>
    <name evidence="8" type="ORF">Y1Q_0016612</name>
</gene>
<feature type="transmembrane region" description="Helical" evidence="7">
    <location>
        <begin position="46"/>
        <end position="69"/>
    </location>
</feature>
<protein>
    <recommendedName>
        <fullName evidence="7">Gamma-secretase subunit APH-1</fullName>
        <shortName evidence="7">APH-1</shortName>
    </recommendedName>
</protein>
<dbReference type="AlphaFoldDB" id="A0A151MS31"/>
<dbReference type="GO" id="GO:0016485">
    <property type="term" value="P:protein processing"/>
    <property type="evidence" value="ECO:0007669"/>
    <property type="project" value="UniProtKB-UniRule"/>
</dbReference>
<dbReference type="Pfam" id="PF06105">
    <property type="entry name" value="Aph-1"/>
    <property type="match status" value="1"/>
</dbReference>
<comment type="similarity">
    <text evidence="2 7">Belongs to the APH-1 family.</text>
</comment>
<dbReference type="GO" id="GO:0007219">
    <property type="term" value="P:Notch signaling pathway"/>
    <property type="evidence" value="ECO:0007669"/>
    <property type="project" value="UniProtKB-UniRule"/>
</dbReference>
<evidence type="ECO:0000256" key="7">
    <source>
        <dbReference type="RuleBase" id="RU369072"/>
    </source>
</evidence>
<reference evidence="8 9" key="1">
    <citation type="journal article" date="2012" name="Genome Biol.">
        <title>Sequencing three crocodilian genomes to illuminate the evolution of archosaurs and amniotes.</title>
        <authorList>
            <person name="St John J.A."/>
            <person name="Braun E.L."/>
            <person name="Isberg S.R."/>
            <person name="Miles L.G."/>
            <person name="Chong A.Y."/>
            <person name="Gongora J."/>
            <person name="Dalzell P."/>
            <person name="Moran C."/>
            <person name="Bed'hom B."/>
            <person name="Abzhanov A."/>
            <person name="Burgess S.C."/>
            <person name="Cooksey A.M."/>
            <person name="Castoe T.A."/>
            <person name="Crawford N.G."/>
            <person name="Densmore L.D."/>
            <person name="Drew J.C."/>
            <person name="Edwards S.V."/>
            <person name="Faircloth B.C."/>
            <person name="Fujita M.K."/>
            <person name="Greenwold M.J."/>
            <person name="Hoffmann F.G."/>
            <person name="Howard J.M."/>
            <person name="Iguchi T."/>
            <person name="Janes D.E."/>
            <person name="Khan S.Y."/>
            <person name="Kohno S."/>
            <person name="de Koning A.J."/>
            <person name="Lance S.L."/>
            <person name="McCarthy F.M."/>
            <person name="McCormack J.E."/>
            <person name="Merchant M.E."/>
            <person name="Peterson D.G."/>
            <person name="Pollock D.D."/>
            <person name="Pourmand N."/>
            <person name="Raney B.J."/>
            <person name="Roessler K.A."/>
            <person name="Sanford J.R."/>
            <person name="Sawyer R.H."/>
            <person name="Schmidt C.J."/>
            <person name="Triplett E.W."/>
            <person name="Tuberville T.D."/>
            <person name="Venegas-Anaya M."/>
            <person name="Howard J.T."/>
            <person name="Jarvis E.D."/>
            <person name="Guillette L.J.Jr."/>
            <person name="Glenn T.C."/>
            <person name="Green R.E."/>
            <person name="Ray D.A."/>
        </authorList>
    </citation>
    <scope>NUCLEOTIDE SEQUENCE [LARGE SCALE GENOMIC DNA]</scope>
    <source>
        <strain evidence="8">KSC_2009_1</strain>
    </source>
</reference>
<evidence type="ECO:0000313" key="8">
    <source>
        <dbReference type="EMBL" id="KYO27250.1"/>
    </source>
</evidence>
<dbReference type="EMBL" id="AKHW03005238">
    <property type="protein sequence ID" value="KYO27250.1"/>
    <property type="molecule type" value="Genomic_DNA"/>
</dbReference>
<comment type="subcellular location">
    <subcellularLocation>
        <location evidence="1 7">Membrane</location>
        <topology evidence="1 7">Multi-pass membrane protein</topology>
    </subcellularLocation>
</comment>
<keyword evidence="4 7" id="KW-0914">Notch signaling pathway</keyword>
<comment type="caution">
    <text evidence="7">Lacks conserved residue(s) required for the propagation of feature annotation.</text>
</comment>